<comment type="caution">
    <text evidence="2">The sequence shown here is derived from an EMBL/GenBank/DDBJ whole genome shotgun (WGS) entry which is preliminary data.</text>
</comment>
<evidence type="ECO:0008006" key="4">
    <source>
        <dbReference type="Google" id="ProtNLM"/>
    </source>
</evidence>
<dbReference type="GO" id="GO:0048367">
    <property type="term" value="P:shoot system development"/>
    <property type="evidence" value="ECO:0007669"/>
    <property type="project" value="InterPro"/>
</dbReference>
<protein>
    <recommendedName>
        <fullName evidence="4">Protein EMBRYONIC FLOWER 1-like</fullName>
    </recommendedName>
</protein>
<dbReference type="OrthoDB" id="754229at2759"/>
<feature type="region of interest" description="Disordered" evidence="1">
    <location>
        <begin position="576"/>
        <end position="595"/>
    </location>
</feature>
<feature type="region of interest" description="Disordered" evidence="1">
    <location>
        <begin position="604"/>
        <end position="683"/>
    </location>
</feature>
<sequence length="1542" mass="170821">MAYLIVAHWCYQLVTHITETTIVVKETHHGCSSNLVAKSMESPIKIDSISIDLIKANGDIDTWKCEHFSIRGYASEMRRKDWKKSWPFASDGGQNIFKEQNVKLPPLLVPKFRWWCCQNCQQETGAGGSINEERNVNNNSSKLKSFGSCPLGDSVASSSGLLQAGKINVDSRKCDAIACLNVNTSACHPLVSGKSNRKVENADKRVIGQTDILENNINKEIPNYAGLEVIASLMKQALRLDEKVTHSMETTTVVKETHHSCSSNLVAKSMESPIKIDSISIDLINANDDIDTRKCEHFSIRGYASEMRRKDWKKSWPFALDGGQNIFKEQNCKLPPLLVPKFRWWCCQNCLRDTGAEGSINEERNVTNDSSKLKSFGSCPLVSSLGDSVVSSSGLLQAGKSNVDSRKCDAIACLNVNSSHPFVSGKSDKRVENTDVQVIGQTDILENNINKEIPKYAGIEVIASLMKQALRLDEKVAAITLFLISATVASLQHHNPNLEDNEVAGVKLPELNVEHAVKDATEIRQTGKSACDQQMELVKGCGSHGIASTVHRVPDTFKIHTDGHSSLELDDCDYASSDSDEVLPGTASGSVHRRKNRKVRLLTELLGKNKDEKTNLTSTEDSPSSTNPDASVHIDSVSASQGPVTFHGNVMSSLARRRKRKMPQDEEWMPGELMSSPNNGHKNLRTFNRDAETADGITSSDSEGTINRSSLQTPAKSNLVNFKVDRSPILGKKKNKKTQSIDQCPSLHLSRENLQKERQKKPGDATKSDATDIALYKSNDVSAGSGFNPLTLSAAKAEKKSNLLKKKSKMHLDHDRQASPVPWNNGILREGLTSREDVEIRQIGNVAVPLEVTQDASPEKGVQFSLSNCFPAKRYDAKCSTPIRDGLQSLSSCQGCVLSEYDTRRKDLNMNHVGQSTFPTKSQVDAYLWKGMHVDLNSNQITYGIPFLNETQKHRSPDEVGSCSTMLQMDFSRTSNNGRTMEFPDHATVAREHYDQRVEMVSEQGAADDIMEIAELMAKNQYERCLPDTEIDKQLPETSNTKIHQRVDLNKVYENEEMILFQETPDKLEAQAKNGRIGKFARGDNVGSSKQKSVDYFSHIDRNQYKMSQLEQGYPPAGFRPFPLCGEKPLNGVQFSATNSIRQNSAQNCQQVRNMVGQRSSHANVQALGVCNTCQSAPQQNKEVAHLWSSMIPSSMSYVHSIPQKCADQVSRLDVLSHCPSSLPKGNMSRNDDRNFLNLASNYEKHCRKFDSEAPRRTHTDYSFSCKHNVAGPLDLYSNETIPAMHLLSLMDAGLQSGASVDVDGNQRFVKKTSFVPGHRPKEFSSMPSGGYRTNSMKHLSFDCYSKNHLPESFCECMSATPAVGPSTSFQHGKSFKKAPDFVGQISLKSREKEKNKCSDSQRQSKNHRSQKTSSSNSGLNTTCGSIPVHSLPKLALGTADFTMFPMTFHPKESATKQKHKAHSMSGTLFHPKSGSETGICHINRNPADFTVPEAGNKYMIGGEDLKFGREKAPSSGLVKLVGHKRERKHAIRKEHSRNRTS</sequence>
<evidence type="ECO:0000313" key="3">
    <source>
        <dbReference type="Proteomes" id="UP000593573"/>
    </source>
</evidence>
<feature type="compositionally biased region" description="Basic and acidic residues" evidence="1">
    <location>
        <begin position="1389"/>
        <end position="1400"/>
    </location>
</feature>
<name>A0A7J8TLF8_9ROSI</name>
<feature type="region of interest" description="Disordered" evidence="1">
    <location>
        <begin position="1523"/>
        <end position="1542"/>
    </location>
</feature>
<evidence type="ECO:0000256" key="1">
    <source>
        <dbReference type="SAM" id="MobiDB-lite"/>
    </source>
</evidence>
<dbReference type="PANTHER" id="PTHR35504:SF1">
    <property type="entry name" value="PROTEIN EMBRYONIC FLOWER 1"/>
    <property type="match status" value="1"/>
</dbReference>
<organism evidence="2 3">
    <name type="scientific">Gossypium klotzschianum</name>
    <dbReference type="NCBI Taxonomy" id="34286"/>
    <lineage>
        <taxon>Eukaryota</taxon>
        <taxon>Viridiplantae</taxon>
        <taxon>Streptophyta</taxon>
        <taxon>Embryophyta</taxon>
        <taxon>Tracheophyta</taxon>
        <taxon>Spermatophyta</taxon>
        <taxon>Magnoliopsida</taxon>
        <taxon>eudicotyledons</taxon>
        <taxon>Gunneridae</taxon>
        <taxon>Pentapetalae</taxon>
        <taxon>rosids</taxon>
        <taxon>malvids</taxon>
        <taxon>Malvales</taxon>
        <taxon>Malvaceae</taxon>
        <taxon>Malvoideae</taxon>
        <taxon>Gossypium</taxon>
    </lineage>
</organism>
<dbReference type="PANTHER" id="PTHR35504">
    <property type="entry name" value="PROTEIN EMBRYONIC FLOWER 1"/>
    <property type="match status" value="1"/>
</dbReference>
<evidence type="ECO:0000313" key="2">
    <source>
        <dbReference type="EMBL" id="MBA0639038.1"/>
    </source>
</evidence>
<feature type="compositionally biased region" description="Basic and acidic residues" evidence="1">
    <location>
        <begin position="749"/>
        <end position="770"/>
    </location>
</feature>
<gene>
    <name evidence="2" type="ORF">Goklo_022097</name>
</gene>
<dbReference type="GO" id="GO:0045892">
    <property type="term" value="P:negative regulation of DNA-templated transcription"/>
    <property type="evidence" value="ECO:0007669"/>
    <property type="project" value="InterPro"/>
</dbReference>
<feature type="compositionally biased region" description="Polar residues" evidence="1">
    <location>
        <begin position="1412"/>
        <end position="1422"/>
    </location>
</feature>
<feature type="compositionally biased region" description="Polar residues" evidence="1">
    <location>
        <begin position="615"/>
        <end position="629"/>
    </location>
</feature>
<dbReference type="EMBL" id="JABFAB010000001">
    <property type="protein sequence ID" value="MBA0639038.1"/>
    <property type="molecule type" value="Genomic_DNA"/>
</dbReference>
<dbReference type="GO" id="GO:0009910">
    <property type="term" value="P:negative regulation of flower development"/>
    <property type="evidence" value="ECO:0007669"/>
    <property type="project" value="InterPro"/>
</dbReference>
<feature type="region of interest" description="Disordered" evidence="1">
    <location>
        <begin position="1387"/>
        <end position="1422"/>
    </location>
</feature>
<dbReference type="Proteomes" id="UP000593573">
    <property type="component" value="Unassembled WGS sequence"/>
</dbReference>
<dbReference type="InterPro" id="IPR034583">
    <property type="entry name" value="EMF1"/>
</dbReference>
<reference evidence="2 3" key="1">
    <citation type="journal article" date="2019" name="Genome Biol. Evol.">
        <title>Insights into the evolution of the New World diploid cottons (Gossypium, subgenus Houzingenia) based on genome sequencing.</title>
        <authorList>
            <person name="Grover C.E."/>
            <person name="Arick M.A. 2nd"/>
            <person name="Thrash A."/>
            <person name="Conover J.L."/>
            <person name="Sanders W.S."/>
            <person name="Peterson D.G."/>
            <person name="Frelichowski J.E."/>
            <person name="Scheffler J.A."/>
            <person name="Scheffler B.E."/>
            <person name="Wendel J.F."/>
        </authorList>
    </citation>
    <scope>NUCLEOTIDE SEQUENCE [LARGE SCALE GENOMIC DNA]</scope>
    <source>
        <strain evidence="2">57</strain>
        <tissue evidence="2">Leaf</tissue>
    </source>
</reference>
<keyword evidence="3" id="KW-1185">Reference proteome</keyword>
<proteinExistence type="predicted"/>
<feature type="region of interest" description="Disordered" evidence="1">
    <location>
        <begin position="728"/>
        <end position="771"/>
    </location>
</feature>
<accession>A0A7J8TLF8</accession>